<keyword evidence="3 5" id="KW-1133">Transmembrane helix</keyword>
<dbReference type="PANTHER" id="PTHR39608:SF1">
    <property type="entry name" value="INTEGRAL MEMBRANE PROTEIN (AFU_ORTHOLOGUE AFUA_5G08640)"/>
    <property type="match status" value="1"/>
</dbReference>
<evidence type="ECO:0000259" key="6">
    <source>
        <dbReference type="Pfam" id="PF01284"/>
    </source>
</evidence>
<keyword evidence="4 5" id="KW-0472">Membrane</keyword>
<dbReference type="InterPro" id="IPR008253">
    <property type="entry name" value="Marvel"/>
</dbReference>
<comment type="subcellular location">
    <subcellularLocation>
        <location evidence="1">Membrane</location>
        <topology evidence="1">Multi-pass membrane protein</topology>
    </subcellularLocation>
</comment>
<keyword evidence="8" id="KW-1185">Reference proteome</keyword>
<feature type="domain" description="MARVEL" evidence="6">
    <location>
        <begin position="7"/>
        <end position="136"/>
    </location>
</feature>
<dbReference type="EMBL" id="JAJVDC020000049">
    <property type="protein sequence ID" value="KAL1630231.1"/>
    <property type="molecule type" value="Genomic_DNA"/>
</dbReference>
<feature type="transmembrane region" description="Helical" evidence="5">
    <location>
        <begin position="76"/>
        <end position="94"/>
    </location>
</feature>
<proteinExistence type="predicted"/>
<evidence type="ECO:0000256" key="1">
    <source>
        <dbReference type="ARBA" id="ARBA00004141"/>
    </source>
</evidence>
<evidence type="ECO:0000256" key="5">
    <source>
        <dbReference type="SAM" id="Phobius"/>
    </source>
</evidence>
<evidence type="ECO:0000256" key="2">
    <source>
        <dbReference type="ARBA" id="ARBA00022692"/>
    </source>
</evidence>
<feature type="transmembrane region" description="Helical" evidence="5">
    <location>
        <begin position="43"/>
        <end position="64"/>
    </location>
</feature>
<dbReference type="Proteomes" id="UP001521116">
    <property type="component" value="Unassembled WGS sequence"/>
</dbReference>
<evidence type="ECO:0000256" key="3">
    <source>
        <dbReference type="ARBA" id="ARBA00022989"/>
    </source>
</evidence>
<reference evidence="7 8" key="1">
    <citation type="submission" date="2024-02" db="EMBL/GenBank/DDBJ databases">
        <title>De novo assembly and annotation of 12 fungi associated with fruit tree decline syndrome in Ontario, Canada.</title>
        <authorList>
            <person name="Sulman M."/>
            <person name="Ellouze W."/>
            <person name="Ilyukhin E."/>
        </authorList>
    </citation>
    <scope>NUCLEOTIDE SEQUENCE [LARGE SCALE GENOMIC DNA]</scope>
    <source>
        <strain evidence="7 8">M1-105</strain>
    </source>
</reference>
<feature type="transmembrane region" description="Helical" evidence="5">
    <location>
        <begin position="9"/>
        <end position="31"/>
    </location>
</feature>
<evidence type="ECO:0000256" key="4">
    <source>
        <dbReference type="ARBA" id="ARBA00023136"/>
    </source>
</evidence>
<feature type="transmembrane region" description="Helical" evidence="5">
    <location>
        <begin position="121"/>
        <end position="143"/>
    </location>
</feature>
<evidence type="ECO:0000313" key="7">
    <source>
        <dbReference type="EMBL" id="KAL1630231.1"/>
    </source>
</evidence>
<keyword evidence="2 5" id="KW-0812">Transmembrane</keyword>
<gene>
    <name evidence="7" type="ORF">SLS56_005056</name>
</gene>
<name>A0ABR3SUJ4_9PEZI</name>
<dbReference type="Pfam" id="PF01284">
    <property type="entry name" value="MARVEL"/>
    <property type="match status" value="1"/>
</dbReference>
<organism evidence="7 8">
    <name type="scientific">Neofusicoccum ribis</name>
    <dbReference type="NCBI Taxonomy" id="45134"/>
    <lineage>
        <taxon>Eukaryota</taxon>
        <taxon>Fungi</taxon>
        <taxon>Dikarya</taxon>
        <taxon>Ascomycota</taxon>
        <taxon>Pezizomycotina</taxon>
        <taxon>Dothideomycetes</taxon>
        <taxon>Dothideomycetes incertae sedis</taxon>
        <taxon>Botryosphaeriales</taxon>
        <taxon>Botryosphaeriaceae</taxon>
        <taxon>Neofusicoccum</taxon>
    </lineage>
</organism>
<sequence length="176" mass="19475">MILSRLVSIFLRFGEFVAAAVCLGLSAHFLHQYNETGTGPHGRTIYVIVIAAISVVVSLIWMIPFTGTFFHYPFDFVLSLAWFAAFAALVNYIHDQNCGGVFHWRGLARGGFCDRWKADEAFAFIGACFWLASTLLVSPTITITPVRLRTAFTNAGMQGAYVYHKKTRPVVVDGSS</sequence>
<comment type="caution">
    <text evidence="7">The sequence shown here is derived from an EMBL/GenBank/DDBJ whole genome shotgun (WGS) entry which is preliminary data.</text>
</comment>
<accession>A0ABR3SUJ4</accession>
<protein>
    <recommendedName>
        <fullName evidence="6">MARVEL domain-containing protein</fullName>
    </recommendedName>
</protein>
<dbReference type="PANTHER" id="PTHR39608">
    <property type="entry name" value="INTEGRAL MEMBRANE PROTEIN (AFU_ORTHOLOGUE AFUA_5G08640)"/>
    <property type="match status" value="1"/>
</dbReference>
<evidence type="ECO:0000313" key="8">
    <source>
        <dbReference type="Proteomes" id="UP001521116"/>
    </source>
</evidence>